<keyword evidence="6 9" id="KW-0057">Aromatic amino acid biosynthesis</keyword>
<evidence type="ECO:0000313" key="12">
    <source>
        <dbReference type="EMBL" id="AMK08146.1"/>
    </source>
</evidence>
<accession>A0A126QH76</accession>
<dbReference type="Pfam" id="PF02885">
    <property type="entry name" value="Glycos_trans_3N"/>
    <property type="match status" value="1"/>
</dbReference>
<dbReference type="SUPFAM" id="SSF47648">
    <property type="entry name" value="Nucleoside phosphorylase/phosphoribosyltransferase N-terminal domain"/>
    <property type="match status" value="1"/>
</dbReference>
<comment type="subunit">
    <text evidence="9">Homodimer.</text>
</comment>
<feature type="binding site" evidence="9">
    <location>
        <position position="88"/>
    </location>
    <ligand>
        <name>anthranilate</name>
        <dbReference type="ChEBI" id="CHEBI:16567"/>
        <label>1</label>
    </ligand>
</feature>
<dbReference type="GO" id="GO:0000287">
    <property type="term" value="F:magnesium ion binding"/>
    <property type="evidence" value="ECO:0007669"/>
    <property type="project" value="UniProtKB-UniRule"/>
</dbReference>
<dbReference type="EMBL" id="KP660307">
    <property type="protein sequence ID" value="AMK08146.1"/>
    <property type="molecule type" value="Genomic_DNA"/>
</dbReference>
<keyword evidence="5 9" id="KW-0822">Tryptophan biosynthesis</keyword>
<dbReference type="EC" id="2.4.2.18" evidence="9"/>
<dbReference type="PANTHER" id="PTHR43285">
    <property type="entry name" value="ANTHRANILATE PHOSPHORIBOSYLTRANSFERASE"/>
    <property type="match status" value="1"/>
</dbReference>
<feature type="binding site" evidence="9">
    <location>
        <position position="100"/>
    </location>
    <ligand>
        <name>Mg(2+)</name>
        <dbReference type="ChEBI" id="CHEBI:18420"/>
        <label>1</label>
    </ligand>
</feature>
<feature type="binding site" evidence="9">
    <location>
        <position position="174"/>
    </location>
    <ligand>
        <name>anthranilate</name>
        <dbReference type="ChEBI" id="CHEBI:16567"/>
        <label>2</label>
    </ligand>
</feature>
<dbReference type="SUPFAM" id="SSF52418">
    <property type="entry name" value="Nucleoside phosphorylase/phosphoribosyltransferase catalytic domain"/>
    <property type="match status" value="1"/>
</dbReference>
<evidence type="ECO:0000256" key="8">
    <source>
        <dbReference type="ARBA" id="ARBA00061188"/>
    </source>
</evidence>
<organism evidence="12">
    <name type="scientific">Pasteurella multocida</name>
    <dbReference type="NCBI Taxonomy" id="747"/>
    <lineage>
        <taxon>Bacteria</taxon>
        <taxon>Pseudomonadati</taxon>
        <taxon>Pseudomonadota</taxon>
        <taxon>Gammaproteobacteria</taxon>
        <taxon>Pasteurellales</taxon>
        <taxon>Pasteurellaceae</taxon>
        <taxon>Pasteurella</taxon>
    </lineage>
</organism>
<feature type="binding site" evidence="9">
    <location>
        <position position="233"/>
    </location>
    <ligand>
        <name>Mg(2+)</name>
        <dbReference type="ChEBI" id="CHEBI:18420"/>
        <label>1</label>
    </ligand>
</feature>
<dbReference type="InterPro" id="IPR035902">
    <property type="entry name" value="Nuc_phospho_transferase"/>
</dbReference>
<dbReference type="UniPathway" id="UPA00035">
    <property type="reaction ID" value="UER00041"/>
</dbReference>
<feature type="binding site" evidence="9">
    <location>
        <position position="232"/>
    </location>
    <ligand>
        <name>Mg(2+)</name>
        <dbReference type="ChEBI" id="CHEBI:18420"/>
        <label>2</label>
    </ligand>
</feature>
<evidence type="ECO:0000256" key="4">
    <source>
        <dbReference type="ARBA" id="ARBA00022679"/>
    </source>
</evidence>
<dbReference type="GO" id="GO:0005829">
    <property type="term" value="C:cytosol"/>
    <property type="evidence" value="ECO:0007669"/>
    <property type="project" value="TreeGrafter"/>
</dbReference>
<dbReference type="Gene3D" id="1.20.970.10">
    <property type="entry name" value="Transferase, Pyrimidine Nucleoside Phosphorylase, Chain C"/>
    <property type="match status" value="1"/>
</dbReference>
<proteinExistence type="inferred from homology"/>
<keyword evidence="9" id="KW-0460">Magnesium</keyword>
<feature type="binding site" evidence="9">
    <location>
        <begin position="98"/>
        <end position="101"/>
    </location>
    <ligand>
        <name>5-phospho-alpha-D-ribose 1-diphosphate</name>
        <dbReference type="ChEBI" id="CHEBI:58017"/>
    </ligand>
</feature>
<comment type="similarity">
    <text evidence="9">Belongs to the anthranilate phosphoribosyltransferase family.</text>
</comment>
<feature type="binding site" evidence="9">
    <location>
        <begin position="116"/>
        <end position="124"/>
    </location>
    <ligand>
        <name>5-phospho-alpha-D-ribose 1-diphosphate</name>
        <dbReference type="ChEBI" id="CHEBI:58017"/>
    </ligand>
</feature>
<dbReference type="InterPro" id="IPR005940">
    <property type="entry name" value="Anthranilate_Pribosyl_Tfrase"/>
</dbReference>
<dbReference type="GO" id="GO:0000162">
    <property type="term" value="P:L-tryptophan biosynthetic process"/>
    <property type="evidence" value="ECO:0007669"/>
    <property type="project" value="UniProtKB-UniRule"/>
</dbReference>
<dbReference type="Pfam" id="PF00591">
    <property type="entry name" value="Glycos_transf_3"/>
    <property type="match status" value="1"/>
</dbReference>
<sequence>MDLKGKNMQTEQLLHQLFEKKALNQQQTEFLFTAIVRGQLDNSQLSAALIALKLRGETPEEISGAVTALQADAESFPIPDYPFADIVGTGGDGANTINISTASAIVAASYGLKVAKHGNRSVSSQTGASDLLTALGVNVHISAHKARQALDEIGLCFLFAPQYHLGFQHAIPVRQALKTRTIFNILGPLINPAKPKRQLLGVYSSDLIQPYAETVARLGHEHSVVVHGSGLDEIALHGVTEVAEIKAGQIERYTLTPQDFGFQPQPLETLRGGKPSENAQILTALLQGKGKLAHQQAVAMNSAMLMTLFGYPNLKQNAQAIMDIIATGRPFETLQQLTQY</sequence>
<dbReference type="HAMAP" id="MF_00211">
    <property type="entry name" value="TrpD"/>
    <property type="match status" value="1"/>
</dbReference>
<evidence type="ECO:0000256" key="7">
    <source>
        <dbReference type="ARBA" id="ARBA00052328"/>
    </source>
</evidence>
<feature type="binding site" evidence="9">
    <location>
        <position position="119"/>
    </location>
    <ligand>
        <name>anthranilate</name>
        <dbReference type="ChEBI" id="CHEBI:16567"/>
        <label>1</label>
    </ligand>
</feature>
<gene>
    <name evidence="9 12" type="primary">trpD</name>
</gene>
<feature type="binding site" evidence="9">
    <location>
        <begin position="91"/>
        <end position="92"/>
    </location>
    <ligand>
        <name>5-phospho-alpha-D-ribose 1-diphosphate</name>
        <dbReference type="ChEBI" id="CHEBI:58017"/>
    </ligand>
</feature>
<reference evidence="12" key="1">
    <citation type="submission" date="2015-01" db="EMBL/GenBank/DDBJ databases">
        <title>Draft genome sequence of Pasteurella multocida isolated from alpaca pneumonia.</title>
        <authorList>
            <person name="Maturrano L."/>
            <person name="Hurtado R."/>
            <person name="Allasi N."/>
            <person name="Juscamayta E."/>
            <person name="Fernandez D."/>
            <person name="Maximiliano J."/>
            <person name="Rimac R."/>
            <person name="Rosadio R."/>
        </authorList>
    </citation>
    <scope>NUCLEOTIDE SEQUENCE</scope>
    <source>
        <strain evidence="12">UNMSM</strain>
    </source>
</reference>
<evidence type="ECO:0000256" key="1">
    <source>
        <dbReference type="ARBA" id="ARBA00004907"/>
    </source>
</evidence>
<dbReference type="AlphaFoldDB" id="A0A126QH76"/>
<feature type="binding site" evidence="9">
    <location>
        <position position="96"/>
    </location>
    <ligand>
        <name>5-phospho-alpha-D-ribose 1-diphosphate</name>
        <dbReference type="ChEBI" id="CHEBI:58017"/>
    </ligand>
</feature>
<dbReference type="GO" id="GO:0004048">
    <property type="term" value="F:anthranilate phosphoribosyltransferase activity"/>
    <property type="evidence" value="ECO:0007669"/>
    <property type="project" value="UniProtKB-UniRule"/>
</dbReference>
<keyword evidence="9" id="KW-0479">Metal-binding</keyword>
<evidence type="ECO:0000259" key="11">
    <source>
        <dbReference type="Pfam" id="PF02885"/>
    </source>
</evidence>
<evidence type="ECO:0000256" key="5">
    <source>
        <dbReference type="ARBA" id="ARBA00022822"/>
    </source>
</evidence>
<evidence type="ECO:0000256" key="6">
    <source>
        <dbReference type="ARBA" id="ARBA00023141"/>
    </source>
</evidence>
<comment type="catalytic activity">
    <reaction evidence="7 9">
        <text>N-(5-phospho-beta-D-ribosyl)anthranilate + diphosphate = 5-phospho-alpha-D-ribose 1-diphosphate + anthranilate</text>
        <dbReference type="Rhea" id="RHEA:11768"/>
        <dbReference type="ChEBI" id="CHEBI:16567"/>
        <dbReference type="ChEBI" id="CHEBI:18277"/>
        <dbReference type="ChEBI" id="CHEBI:33019"/>
        <dbReference type="ChEBI" id="CHEBI:58017"/>
        <dbReference type="EC" id="2.4.2.18"/>
    </reaction>
</comment>
<protein>
    <recommendedName>
        <fullName evidence="9">Anthranilate phosphoribosyltransferase</fullName>
        <ecNumber evidence="9">2.4.2.18</ecNumber>
    </recommendedName>
</protein>
<evidence type="ECO:0000256" key="2">
    <source>
        <dbReference type="ARBA" id="ARBA00022605"/>
    </source>
</evidence>
<feature type="domain" description="Glycosyl transferase family 3 N-terminal" evidence="11">
    <location>
        <begin position="12"/>
        <end position="71"/>
    </location>
</feature>
<feature type="domain" description="Glycosyl transferase family 3" evidence="10">
    <location>
        <begin position="81"/>
        <end position="329"/>
    </location>
</feature>
<dbReference type="NCBIfam" id="TIGR01245">
    <property type="entry name" value="trpD"/>
    <property type="match status" value="1"/>
</dbReference>
<evidence type="ECO:0000256" key="9">
    <source>
        <dbReference type="HAMAP-Rule" id="MF_00211"/>
    </source>
</evidence>
<comment type="cofactor">
    <cofactor evidence="9">
        <name>Mg(2+)</name>
        <dbReference type="ChEBI" id="CHEBI:18420"/>
    </cofactor>
    <text evidence="9">Binds 2 magnesium ions per monomer.</text>
</comment>
<evidence type="ECO:0000259" key="10">
    <source>
        <dbReference type="Pfam" id="PF00591"/>
    </source>
</evidence>
<comment type="similarity">
    <text evidence="8">In the C-terminal section; belongs to the anthranilate phosphoribosyltransferase family.</text>
</comment>
<keyword evidence="4 9" id="KW-0808">Transferase</keyword>
<dbReference type="InterPro" id="IPR017459">
    <property type="entry name" value="Glycosyl_Trfase_fam3_N_dom"/>
</dbReference>
<comment type="function">
    <text evidence="9">Catalyzes the transfer of the phosphoribosyl group of 5-phosphorylribose-1-pyrophosphate (PRPP) to anthranilate to yield N-(5'-phosphoribosyl)-anthranilate (PRA).</text>
</comment>
<comment type="caution">
    <text evidence="9">Lacks conserved residue(s) required for the propagation of feature annotation.</text>
</comment>
<keyword evidence="2 9" id="KW-0028">Amino-acid biosynthesis</keyword>
<feature type="binding site" evidence="9">
    <location>
        <position position="128"/>
    </location>
    <ligand>
        <name>5-phospho-alpha-D-ribose 1-diphosphate</name>
        <dbReference type="ChEBI" id="CHEBI:58017"/>
    </ligand>
</feature>
<feature type="binding site" evidence="9">
    <location>
        <position position="233"/>
    </location>
    <ligand>
        <name>Mg(2+)</name>
        <dbReference type="ChEBI" id="CHEBI:18420"/>
        <label>2</label>
    </ligand>
</feature>
<name>A0A126QH76_PASMD</name>
<feature type="binding site" evidence="9">
    <location>
        <position position="88"/>
    </location>
    <ligand>
        <name>5-phospho-alpha-D-ribose 1-diphosphate</name>
        <dbReference type="ChEBI" id="CHEBI:58017"/>
    </ligand>
</feature>
<keyword evidence="3 9" id="KW-0328">Glycosyltransferase</keyword>
<dbReference type="FunFam" id="3.40.1030.10:FF:000002">
    <property type="entry name" value="Anthranilate phosphoribosyltransferase"/>
    <property type="match status" value="1"/>
</dbReference>
<comment type="pathway">
    <text evidence="1 9">Amino-acid biosynthesis; L-tryptophan biosynthesis; L-tryptophan from chorismate: step 2/5.</text>
</comment>
<dbReference type="InterPro" id="IPR000312">
    <property type="entry name" value="Glycosyl_Trfase_fam3"/>
</dbReference>
<dbReference type="InterPro" id="IPR036320">
    <property type="entry name" value="Glycosyl_Trfase_fam3_N_dom_sf"/>
</dbReference>
<dbReference type="Gene3D" id="3.40.1030.10">
    <property type="entry name" value="Nucleoside phosphorylase/phosphoribosyltransferase catalytic domain"/>
    <property type="match status" value="1"/>
</dbReference>
<dbReference type="PANTHER" id="PTHR43285:SF2">
    <property type="entry name" value="ANTHRANILATE PHOSPHORIBOSYLTRANSFERASE"/>
    <property type="match status" value="1"/>
</dbReference>
<evidence type="ECO:0000256" key="3">
    <source>
        <dbReference type="ARBA" id="ARBA00022676"/>
    </source>
</evidence>